<dbReference type="RefSeq" id="WP_318595060.1">
    <property type="nucleotide sequence ID" value="NZ_JAWSTH010000001.1"/>
</dbReference>
<gene>
    <name evidence="2" type="ORF">R7226_00535</name>
</gene>
<protein>
    <submittedName>
        <fullName evidence="2">SMP-30/gluconolactonase/LRE family protein</fullName>
    </submittedName>
</protein>
<name>A0ABU4HHM5_9ACTN</name>
<dbReference type="Gene3D" id="2.120.10.30">
    <property type="entry name" value="TolB, C-terminal domain"/>
    <property type="match status" value="1"/>
</dbReference>
<evidence type="ECO:0000313" key="2">
    <source>
        <dbReference type="EMBL" id="MDW5592802.1"/>
    </source>
</evidence>
<dbReference type="InterPro" id="IPR011042">
    <property type="entry name" value="6-blade_b-propeller_TolB-like"/>
</dbReference>
<comment type="caution">
    <text evidence="2">The sequence shown here is derived from an EMBL/GenBank/DDBJ whole genome shotgun (WGS) entry which is preliminary data.</text>
</comment>
<dbReference type="Proteomes" id="UP001284601">
    <property type="component" value="Unassembled WGS sequence"/>
</dbReference>
<dbReference type="PRINTS" id="PR01790">
    <property type="entry name" value="SMP30FAMILY"/>
</dbReference>
<sequence length="288" mass="30069">MTDPAVETLATGLAFPEGARWHDGALWFSDTHAREVLRLDPDGGGAPERVASVPGRPSGLGFLPDGRLLIASTHDRRLLRREHDGTLAEHADLSAIASWHVNDLVVDRHGRAYVGNYGDASAPPDPPQPAALALVQPDGSAVAAAEGLLFANGLVVSGDGATLIVAETRAAPGRLTAFALDPADGALSRRRTLVEFDASVFPDGLAIDGEDGIWVASPFSAEVIRVDAGGAITDRLAIADPYAVALGGADGRDLFVCTSGTWLPEQAERERSGAIRRLRVRVPAPSGS</sequence>
<dbReference type="PANTHER" id="PTHR47572:SF5">
    <property type="entry name" value="BLR2277 PROTEIN"/>
    <property type="match status" value="1"/>
</dbReference>
<dbReference type="EMBL" id="JAWSTH010000001">
    <property type="protein sequence ID" value="MDW5592802.1"/>
    <property type="molecule type" value="Genomic_DNA"/>
</dbReference>
<dbReference type="InterPro" id="IPR013658">
    <property type="entry name" value="SGL"/>
</dbReference>
<reference evidence="3" key="1">
    <citation type="submission" date="2023-07" db="EMBL/GenBank/DDBJ databases">
        <title>Conexibacter stalactiti sp. nov., isolated from stalactites in a lava cave and emended description of the genus Conexibacter.</title>
        <authorList>
            <person name="Lee S.D."/>
        </authorList>
    </citation>
    <scope>NUCLEOTIDE SEQUENCE [LARGE SCALE GENOMIC DNA]</scope>
    <source>
        <strain evidence="3">KCTC 39840</strain>
    </source>
</reference>
<dbReference type="SUPFAM" id="SSF63829">
    <property type="entry name" value="Calcium-dependent phosphotriesterase"/>
    <property type="match status" value="1"/>
</dbReference>
<dbReference type="PANTHER" id="PTHR47572">
    <property type="entry name" value="LIPOPROTEIN-RELATED"/>
    <property type="match status" value="1"/>
</dbReference>
<feature type="domain" description="SMP-30/Gluconolactonase/LRE-like region" evidence="1">
    <location>
        <begin position="15"/>
        <end position="259"/>
    </location>
</feature>
<organism evidence="2 3">
    <name type="scientific">Conexibacter stalactiti</name>
    <dbReference type="NCBI Taxonomy" id="1940611"/>
    <lineage>
        <taxon>Bacteria</taxon>
        <taxon>Bacillati</taxon>
        <taxon>Actinomycetota</taxon>
        <taxon>Thermoleophilia</taxon>
        <taxon>Solirubrobacterales</taxon>
        <taxon>Conexibacteraceae</taxon>
        <taxon>Conexibacter</taxon>
    </lineage>
</organism>
<proteinExistence type="predicted"/>
<accession>A0ABU4HHM5</accession>
<dbReference type="InterPro" id="IPR051262">
    <property type="entry name" value="SMP-30/CGR1_Lactonase"/>
</dbReference>
<evidence type="ECO:0000259" key="1">
    <source>
        <dbReference type="Pfam" id="PF08450"/>
    </source>
</evidence>
<evidence type="ECO:0000313" key="3">
    <source>
        <dbReference type="Proteomes" id="UP001284601"/>
    </source>
</evidence>
<dbReference type="InterPro" id="IPR005511">
    <property type="entry name" value="SMP-30"/>
</dbReference>
<dbReference type="Pfam" id="PF08450">
    <property type="entry name" value="SGL"/>
    <property type="match status" value="1"/>
</dbReference>
<reference evidence="2 3" key="2">
    <citation type="submission" date="2023-10" db="EMBL/GenBank/DDBJ databases">
        <authorList>
            <person name="Han X.F."/>
        </authorList>
    </citation>
    <scope>NUCLEOTIDE SEQUENCE [LARGE SCALE GENOMIC DNA]</scope>
    <source>
        <strain evidence="2 3">KCTC 39840</strain>
    </source>
</reference>
<keyword evidence="3" id="KW-1185">Reference proteome</keyword>